<accession>A0ABP0ZP91</accession>
<sequence>MSQLDNEASRSWHKLYKSYAESNNLASDPHVEAEYQAVANTPSDHASEVREMDLADEIPLLSELIESTPNCEELKSELKSLLAKYYWAGYELRGNLT</sequence>
<name>A0ABP0ZP91_9ASCO</name>
<dbReference type="EMBL" id="OZ022409">
    <property type="protein sequence ID" value="CAK9440066.1"/>
    <property type="molecule type" value="Genomic_DNA"/>
</dbReference>
<evidence type="ECO:0000313" key="1">
    <source>
        <dbReference type="EMBL" id="CAK9440066.1"/>
    </source>
</evidence>
<reference evidence="1 2" key="1">
    <citation type="submission" date="2024-03" db="EMBL/GenBank/DDBJ databases">
        <authorList>
            <person name="Brejova B."/>
        </authorList>
    </citation>
    <scope>NUCLEOTIDE SEQUENCE [LARGE SCALE GENOMIC DNA]</scope>
    <source>
        <strain evidence="1 2">CBS 14171</strain>
    </source>
</reference>
<keyword evidence="2" id="KW-1185">Reference proteome</keyword>
<dbReference type="GeneID" id="92209362"/>
<proteinExistence type="predicted"/>
<dbReference type="RefSeq" id="XP_066831104.1">
    <property type="nucleotide sequence ID" value="XM_066974357.1"/>
</dbReference>
<dbReference type="Proteomes" id="UP001497383">
    <property type="component" value="Chromosome 5"/>
</dbReference>
<protein>
    <submittedName>
        <fullName evidence="1">Uncharacterized protein</fullName>
    </submittedName>
</protein>
<organism evidence="1 2">
    <name type="scientific">Lodderomyces beijingensis</name>
    <dbReference type="NCBI Taxonomy" id="1775926"/>
    <lineage>
        <taxon>Eukaryota</taxon>
        <taxon>Fungi</taxon>
        <taxon>Dikarya</taxon>
        <taxon>Ascomycota</taxon>
        <taxon>Saccharomycotina</taxon>
        <taxon>Pichiomycetes</taxon>
        <taxon>Debaryomycetaceae</taxon>
        <taxon>Candida/Lodderomyces clade</taxon>
        <taxon>Lodderomyces</taxon>
    </lineage>
</organism>
<evidence type="ECO:0000313" key="2">
    <source>
        <dbReference type="Proteomes" id="UP001497383"/>
    </source>
</evidence>
<gene>
    <name evidence="1" type="ORF">LODBEIA_P41660</name>
</gene>